<sequence length="94" mass="10577">MMKIMGSNPANTVTVSEFARILGISQPSATKHLQILYAVDLIDRKRVGTAVFYSLNLAHINDYHHLLELAFEKGFLPCKFGFRCENCPDQETCS</sequence>
<dbReference type="AlphaFoldDB" id="A0A645GQ37"/>
<dbReference type="InterPro" id="IPR001845">
    <property type="entry name" value="HTH_ArsR_DNA-bd_dom"/>
</dbReference>
<reference evidence="2" key="1">
    <citation type="submission" date="2019-08" db="EMBL/GenBank/DDBJ databases">
        <authorList>
            <person name="Kucharzyk K."/>
            <person name="Murdoch R.W."/>
            <person name="Higgins S."/>
            <person name="Loffler F."/>
        </authorList>
    </citation>
    <scope>NUCLEOTIDE SEQUENCE</scope>
</reference>
<dbReference type="InterPro" id="IPR036390">
    <property type="entry name" value="WH_DNA-bd_sf"/>
</dbReference>
<proteinExistence type="predicted"/>
<dbReference type="CDD" id="cd00090">
    <property type="entry name" value="HTH_ARSR"/>
    <property type="match status" value="1"/>
</dbReference>
<name>A0A645GQ37_9ZZZZ</name>
<dbReference type="SUPFAM" id="SSF46785">
    <property type="entry name" value="Winged helix' DNA-binding domain"/>
    <property type="match status" value="1"/>
</dbReference>
<accession>A0A645GQ37</accession>
<dbReference type="SMART" id="SM00418">
    <property type="entry name" value="HTH_ARSR"/>
    <property type="match status" value="1"/>
</dbReference>
<dbReference type="InterPro" id="IPR036388">
    <property type="entry name" value="WH-like_DNA-bd_sf"/>
</dbReference>
<dbReference type="Gene3D" id="1.10.10.10">
    <property type="entry name" value="Winged helix-like DNA-binding domain superfamily/Winged helix DNA-binding domain"/>
    <property type="match status" value="1"/>
</dbReference>
<dbReference type="PROSITE" id="PS50987">
    <property type="entry name" value="HTH_ARSR_2"/>
    <property type="match status" value="1"/>
</dbReference>
<evidence type="ECO:0000313" key="2">
    <source>
        <dbReference type="EMBL" id="MPN28340.1"/>
    </source>
</evidence>
<protein>
    <recommendedName>
        <fullName evidence="1">HTH arsR-type domain-containing protein</fullName>
    </recommendedName>
</protein>
<gene>
    <name evidence="2" type="ORF">SDC9_175781</name>
</gene>
<comment type="caution">
    <text evidence="2">The sequence shown here is derived from an EMBL/GenBank/DDBJ whole genome shotgun (WGS) entry which is preliminary data.</text>
</comment>
<dbReference type="EMBL" id="VSSQ01078597">
    <property type="protein sequence ID" value="MPN28340.1"/>
    <property type="molecule type" value="Genomic_DNA"/>
</dbReference>
<evidence type="ECO:0000259" key="1">
    <source>
        <dbReference type="PROSITE" id="PS50987"/>
    </source>
</evidence>
<feature type="domain" description="HTH arsR-type" evidence="1">
    <location>
        <begin position="1"/>
        <end position="75"/>
    </location>
</feature>
<dbReference type="InterPro" id="IPR011991">
    <property type="entry name" value="ArsR-like_HTH"/>
</dbReference>
<organism evidence="2">
    <name type="scientific">bioreactor metagenome</name>
    <dbReference type="NCBI Taxonomy" id="1076179"/>
    <lineage>
        <taxon>unclassified sequences</taxon>
        <taxon>metagenomes</taxon>
        <taxon>ecological metagenomes</taxon>
    </lineage>
</organism>
<dbReference type="GO" id="GO:0003700">
    <property type="term" value="F:DNA-binding transcription factor activity"/>
    <property type="evidence" value="ECO:0007669"/>
    <property type="project" value="InterPro"/>
</dbReference>